<protein>
    <recommendedName>
        <fullName evidence="2">DRBM domain-containing protein</fullName>
    </recommendedName>
</protein>
<keyword evidence="1" id="KW-0694">RNA-binding</keyword>
<feature type="domain" description="DRBM" evidence="2">
    <location>
        <begin position="6"/>
        <end position="78"/>
    </location>
</feature>
<dbReference type="AlphaFoldDB" id="A0A1J8QLC6"/>
<name>A0A1J8QLC6_9AGAM</name>
<sequence>MPPSEHYRMGLNNLLQRRYGAGAANHLRWESFRTGTDHFPTWTFIAYVDGFEYGRGCGRDQGTAKEVAAEGTLSQLRRQWGHLF</sequence>
<dbReference type="InterPro" id="IPR014720">
    <property type="entry name" value="dsRBD_dom"/>
</dbReference>
<dbReference type="GO" id="GO:0003723">
    <property type="term" value="F:RNA binding"/>
    <property type="evidence" value="ECO:0007669"/>
    <property type="project" value="UniProtKB-UniRule"/>
</dbReference>
<organism evidence="3 4">
    <name type="scientific">Rhizopogon vesiculosus</name>
    <dbReference type="NCBI Taxonomy" id="180088"/>
    <lineage>
        <taxon>Eukaryota</taxon>
        <taxon>Fungi</taxon>
        <taxon>Dikarya</taxon>
        <taxon>Basidiomycota</taxon>
        <taxon>Agaricomycotina</taxon>
        <taxon>Agaricomycetes</taxon>
        <taxon>Agaricomycetidae</taxon>
        <taxon>Boletales</taxon>
        <taxon>Suillineae</taxon>
        <taxon>Rhizopogonaceae</taxon>
        <taxon>Rhizopogon</taxon>
    </lineage>
</organism>
<dbReference type="PROSITE" id="PS50137">
    <property type="entry name" value="DS_RBD"/>
    <property type="match status" value="1"/>
</dbReference>
<evidence type="ECO:0000313" key="4">
    <source>
        <dbReference type="Proteomes" id="UP000183567"/>
    </source>
</evidence>
<evidence type="ECO:0000313" key="3">
    <source>
        <dbReference type="EMBL" id="OJA20683.1"/>
    </source>
</evidence>
<proteinExistence type="predicted"/>
<accession>A0A1J8QLC6</accession>
<dbReference type="Proteomes" id="UP000183567">
    <property type="component" value="Unassembled WGS sequence"/>
</dbReference>
<evidence type="ECO:0000256" key="1">
    <source>
        <dbReference type="PROSITE-ProRule" id="PRU00266"/>
    </source>
</evidence>
<evidence type="ECO:0000259" key="2">
    <source>
        <dbReference type="PROSITE" id="PS50137"/>
    </source>
</evidence>
<comment type="caution">
    <text evidence="3">The sequence shown here is derived from an EMBL/GenBank/DDBJ whole genome shotgun (WGS) entry which is preliminary data.</text>
</comment>
<dbReference type="SUPFAM" id="SSF54768">
    <property type="entry name" value="dsRNA-binding domain-like"/>
    <property type="match status" value="1"/>
</dbReference>
<keyword evidence="4" id="KW-1185">Reference proteome</keyword>
<reference evidence="3 4" key="1">
    <citation type="submission" date="2016-03" db="EMBL/GenBank/DDBJ databases">
        <title>Comparative genomics of the ectomycorrhizal sister species Rhizopogon vinicolor and Rhizopogon vesiculosus (Basidiomycota: Boletales) reveals a divergence of the mating type B locus.</title>
        <authorList>
            <person name="Mujic A.B."/>
            <person name="Kuo A."/>
            <person name="Tritt A."/>
            <person name="Lipzen A."/>
            <person name="Chen C."/>
            <person name="Johnson J."/>
            <person name="Sharma A."/>
            <person name="Barry K."/>
            <person name="Grigoriev I.V."/>
            <person name="Spatafora J.W."/>
        </authorList>
    </citation>
    <scope>NUCLEOTIDE SEQUENCE [LARGE SCALE GENOMIC DNA]</scope>
    <source>
        <strain evidence="3 4">AM-OR11-056</strain>
    </source>
</reference>
<dbReference type="OrthoDB" id="112668at2759"/>
<dbReference type="EMBL" id="LVVM01000454">
    <property type="protein sequence ID" value="OJA20683.1"/>
    <property type="molecule type" value="Genomic_DNA"/>
</dbReference>
<gene>
    <name evidence="3" type="primary">RVUP69</name>
    <name evidence="3" type="ORF">AZE42_03105</name>
</gene>
<dbReference type="Gene3D" id="3.30.160.20">
    <property type="match status" value="1"/>
</dbReference>